<evidence type="ECO:0000256" key="1">
    <source>
        <dbReference type="SAM" id="MobiDB-lite"/>
    </source>
</evidence>
<feature type="compositionally biased region" description="Basic residues" evidence="1">
    <location>
        <begin position="651"/>
        <end position="661"/>
    </location>
</feature>
<feature type="compositionally biased region" description="Low complexity" evidence="1">
    <location>
        <begin position="10"/>
        <end position="21"/>
    </location>
</feature>
<proteinExistence type="predicted"/>
<evidence type="ECO:0000313" key="2">
    <source>
        <dbReference type="EMBL" id="CED84516.1"/>
    </source>
</evidence>
<accession>A0A0F7SSS8</accession>
<reference evidence="2" key="1">
    <citation type="submission" date="2014-08" db="EMBL/GenBank/DDBJ databases">
        <authorList>
            <person name="Sharma Rahul"/>
            <person name="Thines Marco"/>
        </authorList>
    </citation>
    <scope>NUCLEOTIDE SEQUENCE</scope>
</reference>
<protein>
    <submittedName>
        <fullName evidence="2">Uncharacterized protein</fullName>
    </submittedName>
</protein>
<sequence length="661" mass="74336">MSAGQIIRKAATSSRRALRLTSRSRDLPSVLTQQESSRELAAFLSLPPSPPKPKGTRPRRSAFPNPNVAGQSRSNLSKRFQPAVDTVMAAINQTTQPLPPLSAFNMILQTDPPPAGDSLIPPGYLLPWILIFQQLHARSCQTRSSDCFWLSIEIYRLLQFEHIVDVHRQMIIHILKSALAIKESEIDQKVWDAVVKLTENVGKLQEPKHKKPEKNKDRSALRKFQGQIRTALPKGPDQSLSAYSTQIVQILILVLRLLAQTPALPDLSYMHHIRSIFDRLSKQPRVSSLLEESFLTHLPNSLMMNAPSVSDTSEIAWCFNRLSPLRPRPLTSLIVSANIILDKTIKTTPIGPPGPLLSFWSETGSPSLVTSMKAKEAIRVLLNAYVQEMINLVSNLGTCPVDHRERTLEYVRQLNQFAINVDLSIDKTDVRDKDHRQIAVEKPEKKDKMEDSTWAGLMINALSWCGDYTGALEVYDRVFVSGRRSRDDLALSVALDACGYSGAPERATKIWTTQLYARQPLTDSHTQSYLECLLRTGSLKIAVVHLASLVPSSISSRPQWPSHKALPFVQEDKVLEMMSKSLLVARSIVDGKTKSTGSEIDEIALKEFEEKLMGLLNEQGKSRLRSVLRRMSEAWKDSWAGEEEKKEQKAKNRRKKRQKDS</sequence>
<name>A0A0F7SSS8_PHARH</name>
<organism evidence="2">
    <name type="scientific">Phaffia rhodozyma</name>
    <name type="common">Yeast</name>
    <name type="synonym">Xanthophyllomyces dendrorhous</name>
    <dbReference type="NCBI Taxonomy" id="264483"/>
    <lineage>
        <taxon>Eukaryota</taxon>
        <taxon>Fungi</taxon>
        <taxon>Dikarya</taxon>
        <taxon>Basidiomycota</taxon>
        <taxon>Agaricomycotina</taxon>
        <taxon>Tremellomycetes</taxon>
        <taxon>Cystofilobasidiales</taxon>
        <taxon>Mrakiaceae</taxon>
        <taxon>Phaffia</taxon>
    </lineage>
</organism>
<feature type="region of interest" description="Disordered" evidence="1">
    <location>
        <begin position="1"/>
        <end position="75"/>
    </location>
</feature>
<dbReference type="EMBL" id="LN483166">
    <property type="protein sequence ID" value="CED84516.1"/>
    <property type="molecule type" value="Genomic_DNA"/>
</dbReference>
<feature type="region of interest" description="Disordered" evidence="1">
    <location>
        <begin position="635"/>
        <end position="661"/>
    </location>
</feature>
<dbReference type="AlphaFoldDB" id="A0A0F7SSS8"/>